<organism evidence="1">
    <name type="scientific">Anguilla anguilla</name>
    <name type="common">European freshwater eel</name>
    <name type="synonym">Muraena anguilla</name>
    <dbReference type="NCBI Taxonomy" id="7936"/>
    <lineage>
        <taxon>Eukaryota</taxon>
        <taxon>Metazoa</taxon>
        <taxon>Chordata</taxon>
        <taxon>Craniata</taxon>
        <taxon>Vertebrata</taxon>
        <taxon>Euteleostomi</taxon>
        <taxon>Actinopterygii</taxon>
        <taxon>Neopterygii</taxon>
        <taxon>Teleostei</taxon>
        <taxon>Anguilliformes</taxon>
        <taxon>Anguillidae</taxon>
        <taxon>Anguilla</taxon>
    </lineage>
</organism>
<accession>A0A0E9UP75</accession>
<name>A0A0E9UP75_ANGAN</name>
<reference evidence="1" key="2">
    <citation type="journal article" date="2015" name="Fish Shellfish Immunol.">
        <title>Early steps in the European eel (Anguilla anguilla)-Vibrio vulnificus interaction in the gills: Role of the RtxA13 toxin.</title>
        <authorList>
            <person name="Callol A."/>
            <person name="Pajuelo D."/>
            <person name="Ebbesson L."/>
            <person name="Teles M."/>
            <person name="MacKenzie S."/>
            <person name="Amaro C."/>
        </authorList>
    </citation>
    <scope>NUCLEOTIDE SEQUENCE</scope>
</reference>
<dbReference type="AlphaFoldDB" id="A0A0E9UP75"/>
<evidence type="ECO:0000313" key="1">
    <source>
        <dbReference type="EMBL" id="JAH67020.1"/>
    </source>
</evidence>
<reference evidence="1" key="1">
    <citation type="submission" date="2014-11" db="EMBL/GenBank/DDBJ databases">
        <authorList>
            <person name="Amaro Gonzalez C."/>
        </authorList>
    </citation>
    <scope>NUCLEOTIDE SEQUENCE</scope>
</reference>
<dbReference type="EMBL" id="GBXM01041557">
    <property type="protein sequence ID" value="JAH67020.1"/>
    <property type="molecule type" value="Transcribed_RNA"/>
</dbReference>
<proteinExistence type="predicted"/>
<protein>
    <submittedName>
        <fullName evidence="1">Uncharacterized protein</fullName>
    </submittedName>
</protein>
<sequence>MTDNTFSGGFWKACLAGERPGSVNEAQVQVQGSGAKQACLL</sequence>